<evidence type="ECO:0000313" key="2">
    <source>
        <dbReference type="Proteomes" id="UP001164929"/>
    </source>
</evidence>
<protein>
    <submittedName>
        <fullName evidence="1">Uncharacterized protein</fullName>
    </submittedName>
</protein>
<proteinExistence type="predicted"/>
<dbReference type="AlphaFoldDB" id="A0AAD6LQQ5"/>
<organism evidence="1 2">
    <name type="scientific">Populus alba x Populus x berolinensis</name>
    <dbReference type="NCBI Taxonomy" id="444605"/>
    <lineage>
        <taxon>Eukaryota</taxon>
        <taxon>Viridiplantae</taxon>
        <taxon>Streptophyta</taxon>
        <taxon>Embryophyta</taxon>
        <taxon>Tracheophyta</taxon>
        <taxon>Spermatophyta</taxon>
        <taxon>Magnoliopsida</taxon>
        <taxon>eudicotyledons</taxon>
        <taxon>Gunneridae</taxon>
        <taxon>Pentapetalae</taxon>
        <taxon>rosids</taxon>
        <taxon>fabids</taxon>
        <taxon>Malpighiales</taxon>
        <taxon>Salicaceae</taxon>
        <taxon>Saliceae</taxon>
        <taxon>Populus</taxon>
    </lineage>
</organism>
<evidence type="ECO:0000313" key="1">
    <source>
        <dbReference type="EMBL" id="KAJ6971478.1"/>
    </source>
</evidence>
<accession>A0AAD6LQQ5</accession>
<sequence length="66" mass="7347">MELTLVKVASMENPVDNLKAEGPSLSLYSLDTHNESKKVVSIQILMDSNDQVTVQYANNLPSRNKK</sequence>
<dbReference type="EMBL" id="JAQIZT010000014">
    <property type="protein sequence ID" value="KAJ6971478.1"/>
    <property type="molecule type" value="Genomic_DNA"/>
</dbReference>
<gene>
    <name evidence="1" type="ORF">NC653_032090</name>
</gene>
<reference evidence="1" key="1">
    <citation type="journal article" date="2023" name="Mol. Ecol. Resour.">
        <title>Chromosome-level genome assembly of a triploid poplar Populus alba 'Berolinensis'.</title>
        <authorList>
            <person name="Chen S."/>
            <person name="Yu Y."/>
            <person name="Wang X."/>
            <person name="Wang S."/>
            <person name="Zhang T."/>
            <person name="Zhou Y."/>
            <person name="He R."/>
            <person name="Meng N."/>
            <person name="Wang Y."/>
            <person name="Liu W."/>
            <person name="Liu Z."/>
            <person name="Liu J."/>
            <person name="Guo Q."/>
            <person name="Huang H."/>
            <person name="Sederoff R.R."/>
            <person name="Wang G."/>
            <person name="Qu G."/>
            <person name="Chen S."/>
        </authorList>
    </citation>
    <scope>NUCLEOTIDE SEQUENCE</scope>
    <source>
        <strain evidence="1">SC-2020</strain>
    </source>
</reference>
<comment type="caution">
    <text evidence="1">The sequence shown here is derived from an EMBL/GenBank/DDBJ whole genome shotgun (WGS) entry which is preliminary data.</text>
</comment>
<dbReference type="Proteomes" id="UP001164929">
    <property type="component" value="Chromosome 14"/>
</dbReference>
<keyword evidence="2" id="KW-1185">Reference proteome</keyword>
<name>A0AAD6LQQ5_9ROSI</name>